<dbReference type="SUPFAM" id="SSF48264">
    <property type="entry name" value="Cytochrome P450"/>
    <property type="match status" value="1"/>
</dbReference>
<dbReference type="PROSITE" id="PS00086">
    <property type="entry name" value="CYTOCHROME_P450"/>
    <property type="match status" value="1"/>
</dbReference>
<evidence type="ECO:0000256" key="2">
    <source>
        <dbReference type="ARBA" id="ARBA00004174"/>
    </source>
</evidence>
<feature type="binding site" description="axial binding residue" evidence="13">
    <location>
        <position position="473"/>
    </location>
    <ligand>
        <name>heme</name>
        <dbReference type="ChEBI" id="CHEBI:30413"/>
    </ligand>
    <ligandPart>
        <name>Fe</name>
        <dbReference type="ChEBI" id="CHEBI:18248"/>
    </ligandPart>
</feature>
<keyword evidence="15" id="KW-0812">Transmembrane</keyword>
<evidence type="ECO:0000256" key="15">
    <source>
        <dbReference type="SAM" id="Phobius"/>
    </source>
</evidence>
<dbReference type="PANTHER" id="PTHR24292:SF100">
    <property type="entry name" value="CYTOCHROME P450 6A16, ISOFORM B-RELATED"/>
    <property type="match status" value="1"/>
</dbReference>
<dbReference type="EMBL" id="JAJJHW010003889">
    <property type="protein sequence ID" value="KAH8354875.1"/>
    <property type="molecule type" value="Genomic_DNA"/>
</dbReference>
<organism evidence="16 17">
    <name type="scientific">Drosophila rubida</name>
    <dbReference type="NCBI Taxonomy" id="30044"/>
    <lineage>
        <taxon>Eukaryota</taxon>
        <taxon>Metazoa</taxon>
        <taxon>Ecdysozoa</taxon>
        <taxon>Arthropoda</taxon>
        <taxon>Hexapoda</taxon>
        <taxon>Insecta</taxon>
        <taxon>Pterygota</taxon>
        <taxon>Neoptera</taxon>
        <taxon>Endopterygota</taxon>
        <taxon>Diptera</taxon>
        <taxon>Brachycera</taxon>
        <taxon>Muscomorpha</taxon>
        <taxon>Ephydroidea</taxon>
        <taxon>Drosophilidae</taxon>
        <taxon>Drosophila</taxon>
    </lineage>
</organism>
<dbReference type="GO" id="GO:0016705">
    <property type="term" value="F:oxidoreductase activity, acting on paired donors, with incorporation or reduction of molecular oxygen"/>
    <property type="evidence" value="ECO:0007669"/>
    <property type="project" value="InterPro"/>
</dbReference>
<evidence type="ECO:0000256" key="4">
    <source>
        <dbReference type="ARBA" id="ARBA00010617"/>
    </source>
</evidence>
<keyword evidence="17" id="KW-1185">Reference proteome</keyword>
<evidence type="ECO:0000313" key="17">
    <source>
        <dbReference type="Proteomes" id="UP001200034"/>
    </source>
</evidence>
<keyword evidence="11 14" id="KW-0503">Monooxygenase</keyword>
<evidence type="ECO:0000256" key="1">
    <source>
        <dbReference type="ARBA" id="ARBA00001971"/>
    </source>
</evidence>
<protein>
    <recommendedName>
        <fullName evidence="18">Cytochrome P450</fullName>
    </recommendedName>
</protein>
<keyword evidence="12 15" id="KW-0472">Membrane</keyword>
<keyword evidence="8" id="KW-0492">Microsome</keyword>
<dbReference type="InterPro" id="IPR001128">
    <property type="entry name" value="Cyt_P450"/>
</dbReference>
<evidence type="ECO:0000313" key="16">
    <source>
        <dbReference type="EMBL" id="KAH8354875.1"/>
    </source>
</evidence>
<dbReference type="InterPro" id="IPR002401">
    <property type="entry name" value="Cyt_P450_E_grp-I"/>
</dbReference>
<dbReference type="FunFam" id="1.10.630.10:FF:000182">
    <property type="entry name" value="Cytochrome P450 3A4"/>
    <property type="match status" value="1"/>
</dbReference>
<dbReference type="InterPro" id="IPR017972">
    <property type="entry name" value="Cyt_P450_CS"/>
</dbReference>
<comment type="caution">
    <text evidence="16">The sequence shown here is derived from an EMBL/GenBank/DDBJ whole genome shotgun (WGS) entry which is preliminary data.</text>
</comment>
<accession>A0AAD4JSE6</accession>
<dbReference type="Gene3D" id="1.10.630.10">
    <property type="entry name" value="Cytochrome P450"/>
    <property type="match status" value="1"/>
</dbReference>
<keyword evidence="7" id="KW-0256">Endoplasmic reticulum</keyword>
<evidence type="ECO:0000256" key="6">
    <source>
        <dbReference type="ARBA" id="ARBA00022723"/>
    </source>
</evidence>
<dbReference type="GO" id="GO:0020037">
    <property type="term" value="F:heme binding"/>
    <property type="evidence" value="ECO:0007669"/>
    <property type="project" value="InterPro"/>
</dbReference>
<dbReference type="InterPro" id="IPR036396">
    <property type="entry name" value="Cyt_P450_sf"/>
</dbReference>
<keyword evidence="9 14" id="KW-0560">Oxidoreductase</keyword>
<evidence type="ECO:0000256" key="11">
    <source>
        <dbReference type="ARBA" id="ARBA00023033"/>
    </source>
</evidence>
<comment type="subcellular location">
    <subcellularLocation>
        <location evidence="3">Endoplasmic reticulum membrane</location>
        <topology evidence="3">Peripheral membrane protein</topology>
    </subcellularLocation>
    <subcellularLocation>
        <location evidence="2">Microsome membrane</location>
        <topology evidence="2">Peripheral membrane protein</topology>
    </subcellularLocation>
</comment>
<comment type="similarity">
    <text evidence="4 14">Belongs to the cytochrome P450 family.</text>
</comment>
<keyword evidence="15" id="KW-1133">Transmembrane helix</keyword>
<evidence type="ECO:0000256" key="9">
    <source>
        <dbReference type="ARBA" id="ARBA00023002"/>
    </source>
</evidence>
<reference evidence="16" key="1">
    <citation type="journal article" date="2021" name="Mol. Ecol. Resour.">
        <title>Phylogenomic analyses of the genus Drosophila reveals genomic signals of climate adaptation.</title>
        <authorList>
            <person name="Li F."/>
            <person name="Rane R.V."/>
            <person name="Luria V."/>
            <person name="Xiong Z."/>
            <person name="Chen J."/>
            <person name="Li Z."/>
            <person name="Catullo R.A."/>
            <person name="Griffin P.C."/>
            <person name="Schiffer M."/>
            <person name="Pearce S."/>
            <person name="Lee S.F."/>
            <person name="McElroy K."/>
            <person name="Stocker A."/>
            <person name="Shirriffs J."/>
            <person name="Cockerell F."/>
            <person name="Coppin C."/>
            <person name="Sgro C.M."/>
            <person name="Karger A."/>
            <person name="Cain J.W."/>
            <person name="Weber J.A."/>
            <person name="Santpere G."/>
            <person name="Kirschner M.W."/>
            <person name="Hoffmann A.A."/>
            <person name="Oakeshott J.G."/>
            <person name="Zhang G."/>
        </authorList>
    </citation>
    <scope>NUCLEOTIDE SEQUENCE</scope>
    <source>
        <strain evidence="16">BGI-SZ-2011g</strain>
    </source>
</reference>
<keyword evidence="10 13" id="KW-0408">Iron</keyword>
<sequence>LKVIMGIGLVLFTALLGLVVYFLLRMRNKMQYWQKRGIPCEEPHLLLGSMAEARTKIPNHEVFLRYYNKFRGQGPFVGFYFFHRPAALIMEPFLVKQILIKEFNKFTDRGFFNNPEDDPLSGRLVLLDGHKWRTMRNKLTSTFTSGKIKFMFPTVVKVSHEFVNVFGDMTAKSSIVEVKELLARFTTDVIGTCAFGIECSSLKDPEAEFRVMGRRALSEMRHGTLGMAFLSSYPDLARRLHMKMTPDHIEKFFLRIVKETVTFREQNGIRRNDFMDQLIDLKNNRLLKSETGESMSLTIEEVTAQAYLFFNAGFETSSTTMGFALYELAQHADIQQRMRDEVNKVLSENNGELTYEGLKDMIYVNQVIAGKFSKLKLSVRPYYLLFFVIETLRLYTVLPILNRQCLEDYVVPGYPKHVIKKGMSVIIPAGAMHRDEKLYPNPNVFNPDNFEPERVKNRDSVEWLPFGDGPRNCIGMRFGEMQARIGLAMLVKNFKFSVCEQTPIPMKYNKSSFLLNSESGIFLHVER</sequence>
<dbReference type="Pfam" id="PF00067">
    <property type="entry name" value="p450"/>
    <property type="match status" value="2"/>
</dbReference>
<dbReference type="GO" id="GO:0005506">
    <property type="term" value="F:iron ion binding"/>
    <property type="evidence" value="ECO:0007669"/>
    <property type="project" value="InterPro"/>
</dbReference>
<evidence type="ECO:0000256" key="14">
    <source>
        <dbReference type="RuleBase" id="RU000461"/>
    </source>
</evidence>
<evidence type="ECO:0008006" key="18">
    <source>
        <dbReference type="Google" id="ProtNLM"/>
    </source>
</evidence>
<proteinExistence type="inferred from homology"/>
<evidence type="ECO:0000256" key="5">
    <source>
        <dbReference type="ARBA" id="ARBA00022617"/>
    </source>
</evidence>
<dbReference type="Proteomes" id="UP001200034">
    <property type="component" value="Unassembled WGS sequence"/>
</dbReference>
<feature type="non-terminal residue" evidence="16">
    <location>
        <position position="527"/>
    </location>
</feature>
<keyword evidence="6 13" id="KW-0479">Metal-binding</keyword>
<dbReference type="GO" id="GO:0005789">
    <property type="term" value="C:endoplasmic reticulum membrane"/>
    <property type="evidence" value="ECO:0007669"/>
    <property type="project" value="UniProtKB-SubCell"/>
</dbReference>
<dbReference type="PANTHER" id="PTHR24292">
    <property type="entry name" value="CYTOCHROME P450"/>
    <property type="match status" value="1"/>
</dbReference>
<evidence type="ECO:0000256" key="8">
    <source>
        <dbReference type="ARBA" id="ARBA00022848"/>
    </source>
</evidence>
<feature type="transmembrane region" description="Helical" evidence="15">
    <location>
        <begin position="6"/>
        <end position="24"/>
    </location>
</feature>
<dbReference type="InterPro" id="IPR050476">
    <property type="entry name" value="Insect_CytP450_Detox"/>
</dbReference>
<evidence type="ECO:0000256" key="10">
    <source>
        <dbReference type="ARBA" id="ARBA00023004"/>
    </source>
</evidence>
<dbReference type="GO" id="GO:0004497">
    <property type="term" value="F:monooxygenase activity"/>
    <property type="evidence" value="ECO:0007669"/>
    <property type="project" value="UniProtKB-KW"/>
</dbReference>
<name>A0AAD4JSE6_9MUSC</name>
<feature type="non-terminal residue" evidence="16">
    <location>
        <position position="1"/>
    </location>
</feature>
<comment type="cofactor">
    <cofactor evidence="1 13">
        <name>heme</name>
        <dbReference type="ChEBI" id="CHEBI:30413"/>
    </cofactor>
</comment>
<evidence type="ECO:0000256" key="7">
    <source>
        <dbReference type="ARBA" id="ARBA00022824"/>
    </source>
</evidence>
<dbReference type="PRINTS" id="PR00463">
    <property type="entry name" value="EP450I"/>
</dbReference>
<dbReference type="AlphaFoldDB" id="A0AAD4JSE6"/>
<keyword evidence="5 13" id="KW-0349">Heme</keyword>
<evidence type="ECO:0000256" key="12">
    <source>
        <dbReference type="ARBA" id="ARBA00023136"/>
    </source>
</evidence>
<dbReference type="PRINTS" id="PR00385">
    <property type="entry name" value="P450"/>
</dbReference>
<dbReference type="CDD" id="cd11056">
    <property type="entry name" value="CYP6-like"/>
    <property type="match status" value="1"/>
</dbReference>
<evidence type="ECO:0000256" key="3">
    <source>
        <dbReference type="ARBA" id="ARBA00004406"/>
    </source>
</evidence>
<evidence type="ECO:0000256" key="13">
    <source>
        <dbReference type="PIRSR" id="PIRSR602401-1"/>
    </source>
</evidence>
<gene>
    <name evidence="16" type="ORF">KR093_000173</name>
</gene>